<evidence type="ECO:0000259" key="9">
    <source>
        <dbReference type="PROSITE" id="PS50968"/>
    </source>
</evidence>
<evidence type="ECO:0000313" key="10">
    <source>
        <dbReference type="EMBL" id="VFU12441.1"/>
    </source>
</evidence>
<dbReference type="InterPro" id="IPR001249">
    <property type="entry name" value="AcCoA_biotinCC"/>
</dbReference>
<evidence type="ECO:0000256" key="4">
    <source>
        <dbReference type="ARBA" id="ARBA00022832"/>
    </source>
</evidence>
<evidence type="ECO:0000256" key="7">
    <source>
        <dbReference type="ARBA" id="ARBA00023267"/>
    </source>
</evidence>
<dbReference type="GO" id="GO:0003989">
    <property type="term" value="F:acetyl-CoA carboxylase activity"/>
    <property type="evidence" value="ECO:0007669"/>
    <property type="project" value="InterPro"/>
</dbReference>
<dbReference type="PRINTS" id="PR01071">
    <property type="entry name" value="ACOABIOTINCC"/>
</dbReference>
<keyword evidence="6" id="KW-0275">Fatty acid biosynthesis</keyword>
<evidence type="ECO:0000256" key="2">
    <source>
        <dbReference type="ARBA" id="ARBA00017562"/>
    </source>
</evidence>
<evidence type="ECO:0000256" key="1">
    <source>
        <dbReference type="ARBA" id="ARBA00005194"/>
    </source>
</evidence>
<feature type="compositionally biased region" description="Basic and acidic residues" evidence="8">
    <location>
        <begin position="40"/>
        <end position="54"/>
    </location>
</feature>
<dbReference type="NCBIfam" id="TIGR00531">
    <property type="entry name" value="BCCP"/>
    <property type="match status" value="1"/>
</dbReference>
<evidence type="ECO:0000256" key="6">
    <source>
        <dbReference type="ARBA" id="ARBA00023160"/>
    </source>
</evidence>
<dbReference type="GO" id="GO:0009317">
    <property type="term" value="C:acetyl-CoA carboxylase complex"/>
    <property type="evidence" value="ECO:0007669"/>
    <property type="project" value="InterPro"/>
</dbReference>
<dbReference type="SUPFAM" id="SSF51230">
    <property type="entry name" value="Single hybrid motif"/>
    <property type="match status" value="1"/>
</dbReference>
<organism evidence="10">
    <name type="scientific">anaerobic digester metagenome</name>
    <dbReference type="NCBI Taxonomy" id="1263854"/>
    <lineage>
        <taxon>unclassified sequences</taxon>
        <taxon>metagenomes</taxon>
        <taxon>ecological metagenomes</taxon>
    </lineage>
</organism>
<comment type="pathway">
    <text evidence="1">Lipid metabolism; fatty acid biosynthesis.</text>
</comment>
<evidence type="ECO:0000256" key="3">
    <source>
        <dbReference type="ARBA" id="ARBA00022516"/>
    </source>
</evidence>
<dbReference type="AlphaFoldDB" id="A0A485M1B4"/>
<proteinExistence type="predicted"/>
<evidence type="ECO:0000256" key="5">
    <source>
        <dbReference type="ARBA" id="ARBA00023098"/>
    </source>
</evidence>
<dbReference type="PANTHER" id="PTHR45266">
    <property type="entry name" value="OXALOACETATE DECARBOXYLASE ALPHA CHAIN"/>
    <property type="match status" value="1"/>
</dbReference>
<name>A0A485M1B4_9ZZZZ</name>
<accession>A0A485M1B4</accession>
<dbReference type="CDD" id="cd06850">
    <property type="entry name" value="biotinyl_domain"/>
    <property type="match status" value="1"/>
</dbReference>
<dbReference type="EMBL" id="CAADRM010000042">
    <property type="protein sequence ID" value="VFU12441.1"/>
    <property type="molecule type" value="Genomic_DNA"/>
</dbReference>
<dbReference type="UniPathway" id="UPA00094"/>
<reference evidence="10" key="1">
    <citation type="submission" date="2019-03" db="EMBL/GenBank/DDBJ databases">
        <authorList>
            <person name="Hao L."/>
        </authorList>
    </citation>
    <scope>NUCLEOTIDE SEQUENCE</scope>
</reference>
<keyword evidence="4" id="KW-0276">Fatty acid metabolism</keyword>
<keyword evidence="5" id="KW-0443">Lipid metabolism</keyword>
<dbReference type="InterPro" id="IPR050709">
    <property type="entry name" value="Biotin_Carboxyl_Carrier/Decarb"/>
</dbReference>
<protein>
    <recommendedName>
        <fullName evidence="2">Biotin carboxyl carrier protein of acetyl-CoA carboxylase</fullName>
    </recommendedName>
</protein>
<dbReference type="InterPro" id="IPR011053">
    <property type="entry name" value="Single_hybrid_motif"/>
</dbReference>
<dbReference type="GO" id="GO:0006633">
    <property type="term" value="P:fatty acid biosynthetic process"/>
    <property type="evidence" value="ECO:0007669"/>
    <property type="project" value="UniProtKB-UniPathway"/>
</dbReference>
<dbReference type="PROSITE" id="PS50968">
    <property type="entry name" value="BIOTINYL_LIPOYL"/>
    <property type="match status" value="1"/>
</dbReference>
<evidence type="ECO:0000256" key="8">
    <source>
        <dbReference type="SAM" id="MobiDB-lite"/>
    </source>
</evidence>
<sequence>MNLKIVKELIEMIRNTDVVELEWTPERIHIIRGTQQQDRSVSRAREPEKDKAATVEKPTVTITSPLVGTFYRSASPETQPFVQVGDRVKKDQVLCVIEAMKLMNEIESHVDGIVTAILKQDGERVGYGDQLFIIEEL</sequence>
<gene>
    <name evidence="10" type="primary">accB</name>
    <name evidence="10" type="ORF">SCFA_1360006</name>
</gene>
<feature type="domain" description="Lipoyl-binding" evidence="9">
    <location>
        <begin position="59"/>
        <end position="135"/>
    </location>
</feature>
<dbReference type="Gene3D" id="2.40.50.100">
    <property type="match status" value="1"/>
</dbReference>
<keyword evidence="3" id="KW-0444">Lipid biosynthesis</keyword>
<dbReference type="Pfam" id="PF00364">
    <property type="entry name" value="Biotin_lipoyl"/>
    <property type="match status" value="1"/>
</dbReference>
<dbReference type="InterPro" id="IPR000089">
    <property type="entry name" value="Biotin_lipoyl"/>
</dbReference>
<dbReference type="PANTHER" id="PTHR45266:SF3">
    <property type="entry name" value="OXALOACETATE DECARBOXYLASE ALPHA CHAIN"/>
    <property type="match status" value="1"/>
</dbReference>
<keyword evidence="7" id="KW-0092">Biotin</keyword>
<dbReference type="InterPro" id="IPR001882">
    <property type="entry name" value="Biotin_BS"/>
</dbReference>
<feature type="region of interest" description="Disordered" evidence="8">
    <location>
        <begin position="34"/>
        <end position="56"/>
    </location>
</feature>
<dbReference type="PROSITE" id="PS00188">
    <property type="entry name" value="BIOTIN"/>
    <property type="match status" value="1"/>
</dbReference>